<proteinExistence type="predicted"/>
<organism evidence="1 2">
    <name type="scientific">Anaerotruncus colihominis</name>
    <dbReference type="NCBI Taxonomy" id="169435"/>
    <lineage>
        <taxon>Bacteria</taxon>
        <taxon>Bacillati</taxon>
        <taxon>Bacillota</taxon>
        <taxon>Clostridia</taxon>
        <taxon>Eubacteriales</taxon>
        <taxon>Oscillospiraceae</taxon>
        <taxon>Anaerotruncus</taxon>
    </lineage>
</organism>
<dbReference type="RefSeq" id="WP_160202457.1">
    <property type="nucleotide sequence ID" value="NZ_QXWK01000020.1"/>
</dbReference>
<gene>
    <name evidence="1" type="ORF">D0435_10955</name>
</gene>
<dbReference type="EMBL" id="QXWK01000020">
    <property type="protein sequence ID" value="NBH62171.1"/>
    <property type="molecule type" value="Genomic_DNA"/>
</dbReference>
<accession>A0A845QM74</accession>
<name>A0A845QM74_9FIRM</name>
<keyword evidence="2" id="KW-1185">Reference proteome</keyword>
<evidence type="ECO:0000313" key="2">
    <source>
        <dbReference type="Proteomes" id="UP000446866"/>
    </source>
</evidence>
<reference evidence="1 2" key="1">
    <citation type="submission" date="2018-08" db="EMBL/GenBank/DDBJ databases">
        <title>Murine metabolic-syndrome-specific gut microbial biobank.</title>
        <authorList>
            <person name="Liu C."/>
        </authorList>
    </citation>
    <scope>NUCLEOTIDE SEQUENCE [LARGE SCALE GENOMIC DNA]</scope>
    <source>
        <strain evidence="1 2">28</strain>
    </source>
</reference>
<protein>
    <submittedName>
        <fullName evidence="1">Uncharacterized protein</fullName>
    </submittedName>
</protein>
<sequence length="60" mass="6772">MTVKKKAPETQEVFTKEALLTSGYFDNRKDALAVLIEDGESITIAEAQTRLAEFLKRKVK</sequence>
<comment type="caution">
    <text evidence="1">The sequence shown here is derived from an EMBL/GenBank/DDBJ whole genome shotgun (WGS) entry which is preliminary data.</text>
</comment>
<dbReference type="AlphaFoldDB" id="A0A845QM74"/>
<evidence type="ECO:0000313" key="1">
    <source>
        <dbReference type="EMBL" id="NBH62171.1"/>
    </source>
</evidence>
<dbReference type="Proteomes" id="UP000446866">
    <property type="component" value="Unassembled WGS sequence"/>
</dbReference>